<evidence type="ECO:0000256" key="6">
    <source>
        <dbReference type="ARBA" id="ARBA00002931"/>
    </source>
</evidence>
<sequence>MSNSSINLPALERACSEARGLSMDAVAKAASGHLGLPLGATEVGAALFEITLSCLLDMVQCSCILGYIYLVTISPWRISRTLDNTSQRPQVTQSSSIPQVLRPPLVHLDKVLVMVLVLLPPVRWLLPSKFNTAEHKIFDQKVVVLCGDGCLQEGIAQEALSFAGHHRLDNFILFYDSNDVTLDAMAVETQSEDAVKRFEALGFDVQLVANGNSIPDLVAAYEAARNATSNKPQAIICKTLIAKGIPEVAGTNKGHGEAGVKFIDVARKNLGLPEEKFFVSADTRTYFDAHKKSLLEAYTQWESIFGQWKAANPQLATLLDSADKFATPCELLSNIPEFDAKVSIATRKAGADVLQPLAKALPLVVSGSADLHGSTLNYIKDGQDFTPACLSGRNLKFGIREHAMGAMLNGFAYHGIFQASGATFLVFSDYLRPSIRLAALSHLPVVYIFTHDSIGVGEDGPTHQPVETVSGLRMIPNLHVIRPADPEETAGAFASALSRKNGPTLLSLTRQNLPNLTCADVKVRREGVLKGGYILVKETAPLSLILIATGSEVQHAVEAAKQIGAGVRVVSMPCTEIYDAQTCEYKEEVLPLSCRKRIAIEAGVTSFWYKYVGLDGKVIGIDRFGFSAPGAIVQKELGMCPDSIVKASQQL</sequence>
<dbReference type="Pfam" id="PF22613">
    <property type="entry name" value="Transketolase_C_1"/>
    <property type="match status" value="1"/>
</dbReference>
<dbReference type="GO" id="GO:0006098">
    <property type="term" value="P:pentose-phosphate shunt"/>
    <property type="evidence" value="ECO:0007669"/>
    <property type="project" value="TreeGrafter"/>
</dbReference>
<dbReference type="GO" id="GO:0046872">
    <property type="term" value="F:metal ion binding"/>
    <property type="evidence" value="ECO:0007669"/>
    <property type="project" value="UniProtKB-KW"/>
</dbReference>
<evidence type="ECO:0000256" key="4">
    <source>
        <dbReference type="ARBA" id="ARBA00001946"/>
    </source>
</evidence>
<evidence type="ECO:0000256" key="11">
    <source>
        <dbReference type="ARBA" id="ARBA00022679"/>
    </source>
</evidence>
<dbReference type="Gene3D" id="3.40.50.920">
    <property type="match status" value="1"/>
</dbReference>
<dbReference type="PROSITE" id="PS00802">
    <property type="entry name" value="TRANSKETOLASE_2"/>
    <property type="match status" value="1"/>
</dbReference>
<accession>A0A1L2FUX3</accession>
<proteinExistence type="inferred from homology"/>
<comment type="subunit">
    <text evidence="8">Homodimer.</text>
</comment>
<protein>
    <recommendedName>
        <fullName evidence="10">Transketolase</fullName>
        <ecNumber evidence="9">2.2.1.1</ecNumber>
    </recommendedName>
</protein>
<dbReference type="SUPFAM" id="SSF52922">
    <property type="entry name" value="TK C-terminal domain-like"/>
    <property type="match status" value="1"/>
</dbReference>
<dbReference type="AlphaFoldDB" id="A0A1L2FUX3"/>
<dbReference type="InterPro" id="IPR029061">
    <property type="entry name" value="THDP-binding"/>
</dbReference>
<evidence type="ECO:0000256" key="14">
    <source>
        <dbReference type="ARBA" id="ARBA00022842"/>
    </source>
</evidence>
<gene>
    <name evidence="18" type="primary">tkt-2</name>
</gene>
<evidence type="ECO:0000256" key="9">
    <source>
        <dbReference type="ARBA" id="ARBA00013152"/>
    </source>
</evidence>
<dbReference type="FunFam" id="3.40.50.970:FF:000076">
    <property type="entry name" value="Transketolase"/>
    <property type="match status" value="1"/>
</dbReference>
<dbReference type="Pfam" id="PF00456">
    <property type="entry name" value="Transketolase_N"/>
    <property type="match status" value="2"/>
</dbReference>
<evidence type="ECO:0000313" key="18">
    <source>
        <dbReference type="EMBL" id="AOE43254.1"/>
    </source>
</evidence>
<evidence type="ECO:0000256" key="5">
    <source>
        <dbReference type="ARBA" id="ARBA00001964"/>
    </source>
</evidence>
<dbReference type="InterPro" id="IPR049557">
    <property type="entry name" value="Transketolase_CS"/>
</dbReference>
<dbReference type="GO" id="GO:0005829">
    <property type="term" value="C:cytosol"/>
    <property type="evidence" value="ECO:0007669"/>
    <property type="project" value="TreeGrafter"/>
</dbReference>
<comment type="catalytic activity">
    <reaction evidence="16">
        <text>D-sedoheptulose 7-phosphate + D-glyceraldehyde 3-phosphate = aldehydo-D-ribose 5-phosphate + D-xylulose 5-phosphate</text>
        <dbReference type="Rhea" id="RHEA:10508"/>
        <dbReference type="ChEBI" id="CHEBI:57483"/>
        <dbReference type="ChEBI" id="CHEBI:57737"/>
        <dbReference type="ChEBI" id="CHEBI:58273"/>
        <dbReference type="ChEBI" id="CHEBI:59776"/>
        <dbReference type="EC" id="2.2.1.1"/>
    </reaction>
</comment>
<dbReference type="SMART" id="SM00861">
    <property type="entry name" value="Transket_pyr"/>
    <property type="match status" value="1"/>
</dbReference>
<evidence type="ECO:0000259" key="17">
    <source>
        <dbReference type="SMART" id="SM00861"/>
    </source>
</evidence>
<dbReference type="PANTHER" id="PTHR43522">
    <property type="entry name" value="TRANSKETOLASE"/>
    <property type="match status" value="1"/>
</dbReference>
<comment type="cofactor">
    <cofactor evidence="3">
        <name>Co(2+)</name>
        <dbReference type="ChEBI" id="CHEBI:48828"/>
    </cofactor>
</comment>
<comment type="function">
    <text evidence="6">Catalyzes the transfer of a two-carbon ketol group from a ketose donor to an aldose acceptor, via a covalent intermediate with the cofactor thiamine pyrophosphate.</text>
</comment>
<keyword evidence="14" id="KW-0460">Magnesium</keyword>
<dbReference type="Gene3D" id="3.40.50.970">
    <property type="match status" value="3"/>
</dbReference>
<keyword evidence="15" id="KW-0786">Thiamine pyrophosphate</keyword>
<comment type="cofactor">
    <cofactor evidence="5">
        <name>thiamine diphosphate</name>
        <dbReference type="ChEBI" id="CHEBI:58937"/>
    </cofactor>
</comment>
<evidence type="ECO:0000256" key="3">
    <source>
        <dbReference type="ARBA" id="ARBA00001941"/>
    </source>
</evidence>
<keyword evidence="11" id="KW-0808">Transferase</keyword>
<dbReference type="InterPro" id="IPR055152">
    <property type="entry name" value="Transketolase-like_C_2"/>
</dbReference>
<dbReference type="InterPro" id="IPR033247">
    <property type="entry name" value="Transketolase_fam"/>
</dbReference>
<keyword evidence="13" id="KW-0106">Calcium</keyword>
<evidence type="ECO:0000256" key="13">
    <source>
        <dbReference type="ARBA" id="ARBA00022837"/>
    </source>
</evidence>
<comment type="cofactor">
    <cofactor evidence="4">
        <name>Mg(2+)</name>
        <dbReference type="ChEBI" id="CHEBI:18420"/>
    </cofactor>
</comment>
<evidence type="ECO:0000256" key="10">
    <source>
        <dbReference type="ARBA" id="ARBA00016662"/>
    </source>
</evidence>
<dbReference type="EC" id="2.2.1.1" evidence="9"/>
<evidence type="ECO:0000256" key="2">
    <source>
        <dbReference type="ARBA" id="ARBA00001936"/>
    </source>
</evidence>
<dbReference type="GO" id="GO:0004802">
    <property type="term" value="F:transketolase activity"/>
    <property type="evidence" value="ECO:0007669"/>
    <property type="project" value="UniProtKB-EC"/>
</dbReference>
<comment type="similarity">
    <text evidence="7">Belongs to the transketolase family.</text>
</comment>
<name>A0A1L2FUX3_9MYCE</name>
<dbReference type="PROSITE" id="PS00801">
    <property type="entry name" value="TRANSKETOLASE_1"/>
    <property type="match status" value="1"/>
</dbReference>
<dbReference type="InterPro" id="IPR009014">
    <property type="entry name" value="Transketo_C/PFOR_II"/>
</dbReference>
<dbReference type="FunFam" id="3.40.50.920:FF:000003">
    <property type="entry name" value="Transketolase"/>
    <property type="match status" value="1"/>
</dbReference>
<comment type="cofactor">
    <cofactor evidence="2">
        <name>Mn(2+)</name>
        <dbReference type="ChEBI" id="CHEBI:29035"/>
    </cofactor>
</comment>
<keyword evidence="12" id="KW-0479">Metal-binding</keyword>
<reference evidence="18" key="1">
    <citation type="submission" date="2016-06" db="EMBL/GenBank/DDBJ databases">
        <title>A core phylogeny of Dictyostelia derived from 50 functionally divergent proteins retrieved from five existing and six newly sequenced genomes.</title>
        <authorList>
            <person name="Singh R."/>
            <person name="Schilde C."/>
            <person name="Gezzard T."/>
            <person name="Schaap P."/>
        </authorList>
    </citation>
    <scope>NUCLEOTIDE SEQUENCE</scope>
    <source>
        <strain evidence="18">OhioWILDS</strain>
    </source>
</reference>
<dbReference type="InterPro" id="IPR005475">
    <property type="entry name" value="Transketolase-like_Pyr-bd"/>
</dbReference>
<evidence type="ECO:0000256" key="7">
    <source>
        <dbReference type="ARBA" id="ARBA00007131"/>
    </source>
</evidence>
<dbReference type="InterPro" id="IPR020826">
    <property type="entry name" value="Transketolase_BS"/>
</dbReference>
<evidence type="ECO:0000256" key="12">
    <source>
        <dbReference type="ARBA" id="ARBA00022723"/>
    </source>
</evidence>
<dbReference type="PANTHER" id="PTHR43522:SF10">
    <property type="entry name" value="TRANSKETOLASE"/>
    <property type="match status" value="1"/>
</dbReference>
<dbReference type="CDD" id="cd07033">
    <property type="entry name" value="TPP_PYR_DXS_TK_like"/>
    <property type="match status" value="1"/>
</dbReference>
<comment type="cofactor">
    <cofactor evidence="1">
        <name>Ca(2+)</name>
        <dbReference type="ChEBI" id="CHEBI:29108"/>
    </cofactor>
</comment>
<evidence type="ECO:0000256" key="8">
    <source>
        <dbReference type="ARBA" id="ARBA00011738"/>
    </source>
</evidence>
<dbReference type="Pfam" id="PF02779">
    <property type="entry name" value="Transket_pyr"/>
    <property type="match status" value="1"/>
</dbReference>
<evidence type="ECO:0000256" key="1">
    <source>
        <dbReference type="ARBA" id="ARBA00001913"/>
    </source>
</evidence>
<evidence type="ECO:0000256" key="15">
    <source>
        <dbReference type="ARBA" id="ARBA00023052"/>
    </source>
</evidence>
<feature type="domain" description="Transketolase-like pyrimidine-binding" evidence="17">
    <location>
        <begin position="344"/>
        <end position="515"/>
    </location>
</feature>
<dbReference type="SUPFAM" id="SSF52518">
    <property type="entry name" value="Thiamin diphosphate-binding fold (THDP-binding)"/>
    <property type="match status" value="3"/>
</dbReference>
<evidence type="ECO:0000256" key="16">
    <source>
        <dbReference type="ARBA" id="ARBA00049473"/>
    </source>
</evidence>
<dbReference type="InterPro" id="IPR005474">
    <property type="entry name" value="Transketolase_N"/>
</dbReference>
<organism evidence="18">
    <name type="scientific">Synstelium polycarpum</name>
    <dbReference type="NCBI Taxonomy" id="361085"/>
    <lineage>
        <taxon>Eukaryota</taxon>
        <taxon>Amoebozoa</taxon>
        <taxon>Evosea</taxon>
        <taxon>Eumycetozoa</taxon>
        <taxon>Dictyostelia</taxon>
        <taxon>Synstelium</taxon>
    </lineage>
</organism>
<dbReference type="EMBL" id="KX539410">
    <property type="protein sequence ID" value="AOE43254.1"/>
    <property type="molecule type" value="Genomic_DNA"/>
</dbReference>